<dbReference type="InterPro" id="IPR020596">
    <property type="entry name" value="rRNA_Ade_Mease_Trfase_CS"/>
</dbReference>
<dbReference type="HAMAP" id="MF_01872">
    <property type="entry name" value="tRNA_methyltr_YfiC"/>
    <property type="match status" value="1"/>
</dbReference>
<evidence type="ECO:0000256" key="2">
    <source>
        <dbReference type="ARBA" id="ARBA00022603"/>
    </source>
</evidence>
<evidence type="ECO:0000313" key="8">
    <source>
        <dbReference type="EMBL" id="SUI77350.1"/>
    </source>
</evidence>
<dbReference type="AlphaFoldDB" id="A0A380ACA8"/>
<evidence type="ECO:0000313" key="9">
    <source>
        <dbReference type="Proteomes" id="UP000254069"/>
    </source>
</evidence>
<dbReference type="InterPro" id="IPR007848">
    <property type="entry name" value="Small_mtfrase_dom"/>
</dbReference>
<dbReference type="GO" id="GO:0016430">
    <property type="term" value="F:tRNA (adenine-N6)-methyltransferase activity"/>
    <property type="evidence" value="ECO:0007669"/>
    <property type="project" value="UniProtKB-UniRule"/>
</dbReference>
<dbReference type="PANTHER" id="PTHR47739">
    <property type="entry name" value="TRNA1(VAL) (ADENINE(37)-N6)-METHYLTRANSFERASE"/>
    <property type="match status" value="1"/>
</dbReference>
<comment type="catalytic activity">
    <reaction evidence="6">
        <text>adenosine(37) in tRNA1(Val) + S-adenosyl-L-methionine = N(6)-methyladenosine(37) in tRNA1(Val) + S-adenosyl-L-homocysteine + H(+)</text>
        <dbReference type="Rhea" id="RHEA:43160"/>
        <dbReference type="Rhea" id="RHEA-COMP:10369"/>
        <dbReference type="Rhea" id="RHEA-COMP:10370"/>
        <dbReference type="ChEBI" id="CHEBI:15378"/>
        <dbReference type="ChEBI" id="CHEBI:57856"/>
        <dbReference type="ChEBI" id="CHEBI:59789"/>
        <dbReference type="ChEBI" id="CHEBI:74411"/>
        <dbReference type="ChEBI" id="CHEBI:74449"/>
        <dbReference type="EC" id="2.1.1.223"/>
    </reaction>
</comment>
<evidence type="ECO:0000256" key="5">
    <source>
        <dbReference type="ARBA" id="ARBA00022694"/>
    </source>
</evidence>
<protein>
    <recommendedName>
        <fullName evidence="6">tRNA1(Val) (adenine(37)-N6)-methyltransferase</fullName>
        <ecNumber evidence="6">2.1.1.223</ecNumber>
    </recommendedName>
    <alternativeName>
        <fullName evidence="6">tRNA m6A37 methyltransferase</fullName>
    </alternativeName>
</protein>
<dbReference type="RefSeq" id="WP_107111170.1">
    <property type="nucleotide sequence ID" value="NZ_JADZHC010000071.1"/>
</dbReference>
<evidence type="ECO:0000256" key="4">
    <source>
        <dbReference type="ARBA" id="ARBA00022691"/>
    </source>
</evidence>
<keyword evidence="5 6" id="KW-0819">tRNA processing</keyword>
<dbReference type="GO" id="GO:0000179">
    <property type="term" value="F:rRNA (adenine-N6,N6-)-dimethyltransferase activity"/>
    <property type="evidence" value="ECO:0007669"/>
    <property type="project" value="InterPro"/>
</dbReference>
<dbReference type="EC" id="2.1.1.223" evidence="6"/>
<keyword evidence="9" id="KW-1185">Reference proteome</keyword>
<dbReference type="InterPro" id="IPR029063">
    <property type="entry name" value="SAM-dependent_MTases_sf"/>
</dbReference>
<dbReference type="InterPro" id="IPR050210">
    <property type="entry name" value="tRNA_Adenine-N(6)_MTase"/>
</dbReference>
<dbReference type="EMBL" id="UGYO01000001">
    <property type="protein sequence ID" value="SUI77350.1"/>
    <property type="molecule type" value="Genomic_DNA"/>
</dbReference>
<keyword evidence="3 6" id="KW-0808">Transferase</keyword>
<dbReference type="Pfam" id="PF05175">
    <property type="entry name" value="MTS"/>
    <property type="match status" value="1"/>
</dbReference>
<dbReference type="PROSITE" id="PS01131">
    <property type="entry name" value="RRNA_A_DIMETH"/>
    <property type="match status" value="1"/>
</dbReference>
<accession>A0A380ACA8</accession>
<dbReference type="PANTHER" id="PTHR47739:SF1">
    <property type="entry name" value="TRNA1(VAL) (ADENINE(37)-N6)-METHYLTRANSFERASE"/>
    <property type="match status" value="1"/>
</dbReference>
<dbReference type="PROSITE" id="PS00092">
    <property type="entry name" value="N6_MTASE"/>
    <property type="match status" value="1"/>
</dbReference>
<dbReference type="Gene3D" id="3.40.50.150">
    <property type="entry name" value="Vaccinia Virus protein VP39"/>
    <property type="match status" value="1"/>
</dbReference>
<feature type="domain" description="Methyltransferase small" evidence="7">
    <location>
        <begin position="35"/>
        <end position="122"/>
    </location>
</feature>
<evidence type="ECO:0000256" key="6">
    <source>
        <dbReference type="HAMAP-Rule" id="MF_01872"/>
    </source>
</evidence>
<comment type="function">
    <text evidence="6">Specifically methylates the adenine in position 37 of tRNA(1)(Val) (anticodon cmo5UAC).</text>
</comment>
<dbReference type="GO" id="GO:0008033">
    <property type="term" value="P:tRNA processing"/>
    <property type="evidence" value="ECO:0007669"/>
    <property type="project" value="UniProtKB-UniRule"/>
</dbReference>
<dbReference type="InterPro" id="IPR022882">
    <property type="entry name" value="tRNA_adenine-N6_MeTrfase"/>
</dbReference>
<comment type="subcellular location">
    <subcellularLocation>
        <location evidence="6">Cytoplasm</location>
    </subcellularLocation>
</comment>
<reference evidence="8 9" key="1">
    <citation type="submission" date="2018-06" db="EMBL/GenBank/DDBJ databases">
        <authorList>
            <consortium name="Pathogen Informatics"/>
            <person name="Doyle S."/>
        </authorList>
    </citation>
    <scope>NUCLEOTIDE SEQUENCE [LARGE SCALE GENOMIC DNA]</scope>
    <source>
        <strain evidence="8 9">NCTC10738</strain>
    </source>
</reference>
<evidence type="ECO:0000256" key="1">
    <source>
        <dbReference type="ARBA" id="ARBA00022490"/>
    </source>
</evidence>
<dbReference type="GO" id="GO:0005737">
    <property type="term" value="C:cytoplasm"/>
    <property type="evidence" value="ECO:0007669"/>
    <property type="project" value="UniProtKB-SubCell"/>
</dbReference>
<dbReference type="InterPro" id="IPR002052">
    <property type="entry name" value="DNA_methylase_N6_adenine_CS"/>
</dbReference>
<name>A0A380ACA8_9GAMM</name>
<evidence type="ECO:0000259" key="7">
    <source>
        <dbReference type="Pfam" id="PF05175"/>
    </source>
</evidence>
<keyword evidence="1 6" id="KW-0963">Cytoplasm</keyword>
<evidence type="ECO:0000256" key="3">
    <source>
        <dbReference type="ARBA" id="ARBA00022679"/>
    </source>
</evidence>
<dbReference type="CDD" id="cd02440">
    <property type="entry name" value="AdoMet_MTases"/>
    <property type="match status" value="1"/>
</dbReference>
<dbReference type="Proteomes" id="UP000254069">
    <property type="component" value="Unassembled WGS sequence"/>
</dbReference>
<dbReference type="SUPFAM" id="SSF53335">
    <property type="entry name" value="S-adenosyl-L-methionine-dependent methyltransferases"/>
    <property type="match status" value="1"/>
</dbReference>
<proteinExistence type="inferred from homology"/>
<keyword evidence="2 6" id="KW-0489">Methyltransferase</keyword>
<comment type="similarity">
    <text evidence="6">Belongs to the methyltransferase superfamily. tRNA (adenine-N(6)-)-methyltransferase family.</text>
</comment>
<sequence length="243" mass="26295">MAFSFKAFHIEDYGCGMPVSTDGVLLGAWAPLTGAKRVLDIGAGSGLLSLMAAQRSEAEILAVELDSSAAHASRANFKASPWASRLALYQGSIQAYCDEHALADSALFDHILCNPPYFETGPRSDDPKRAIARHTEHLNFDELCVAIKQLLKPQGQASLILPVQSLDRFACAAIKAGLRLAARVSVSSTPQKPSNRELLLLEHAKEGEAVAAPKAHSSLYIREADGRYSEAMAQLTRDFYLKL</sequence>
<keyword evidence="4 6" id="KW-0949">S-adenosyl-L-methionine</keyword>
<gene>
    <name evidence="8" type="primary">yfiC</name>
    <name evidence="8" type="ORF">NCTC10738_02591</name>
</gene>
<dbReference type="GO" id="GO:0003676">
    <property type="term" value="F:nucleic acid binding"/>
    <property type="evidence" value="ECO:0007669"/>
    <property type="project" value="InterPro"/>
</dbReference>
<organism evidence="8 9">
    <name type="scientific">Shewanella algae</name>
    <dbReference type="NCBI Taxonomy" id="38313"/>
    <lineage>
        <taxon>Bacteria</taxon>
        <taxon>Pseudomonadati</taxon>
        <taxon>Pseudomonadota</taxon>
        <taxon>Gammaproteobacteria</taxon>
        <taxon>Alteromonadales</taxon>
        <taxon>Shewanellaceae</taxon>
        <taxon>Shewanella</taxon>
    </lineage>
</organism>